<dbReference type="EMBL" id="NHOZ01000025">
    <property type="protein sequence ID" value="OYR65174.1"/>
    <property type="molecule type" value="Genomic_DNA"/>
</dbReference>
<keyword evidence="1" id="KW-0812">Transmembrane</keyword>
<evidence type="ECO:0000313" key="3">
    <source>
        <dbReference type="Proteomes" id="UP000215731"/>
    </source>
</evidence>
<organism evidence="2 3">
    <name type="scientific">Halorubrum ezzemoulense</name>
    <name type="common">Halorubrum chaoviator</name>
    <dbReference type="NCBI Taxonomy" id="337243"/>
    <lineage>
        <taxon>Archaea</taxon>
        <taxon>Methanobacteriati</taxon>
        <taxon>Methanobacteriota</taxon>
        <taxon>Stenosarchaea group</taxon>
        <taxon>Halobacteria</taxon>
        <taxon>Halobacteriales</taxon>
        <taxon>Haloferacaceae</taxon>
        <taxon>Halorubrum</taxon>
    </lineage>
</organism>
<comment type="caution">
    <text evidence="2">The sequence shown here is derived from an EMBL/GenBank/DDBJ whole genome shotgun (WGS) entry which is preliminary data.</text>
</comment>
<feature type="transmembrane region" description="Helical" evidence="1">
    <location>
        <begin position="24"/>
        <end position="40"/>
    </location>
</feature>
<evidence type="ECO:0000256" key="1">
    <source>
        <dbReference type="SAM" id="Phobius"/>
    </source>
</evidence>
<reference evidence="2 3" key="1">
    <citation type="journal article" date="2014" name="Front. Microbiol.">
        <title>Population and genomic analysis of the genus Halorubrum.</title>
        <authorList>
            <person name="Fullmer M.S."/>
            <person name="Soucy S.M."/>
            <person name="Swithers K.S."/>
            <person name="Makkay A.M."/>
            <person name="Wheeler R."/>
            <person name="Ventosa A."/>
            <person name="Gogarten J.P."/>
            <person name="Papke R.T."/>
        </authorList>
    </citation>
    <scope>NUCLEOTIDE SEQUENCE [LARGE SCALE GENOMIC DNA]</scope>
    <source>
        <strain evidence="2 3">Ga36</strain>
    </source>
</reference>
<sequence length="74" mass="7603">MIAPLRSVSEAVDYVCAEGESHRTYLAGIAAVSILAAAVAPVGGYLAWFAIGTATAASAWGGVGYVSRWRGWAT</sequence>
<keyword evidence="1" id="KW-0472">Membrane</keyword>
<protein>
    <submittedName>
        <fullName evidence="2">Uncharacterized protein</fullName>
    </submittedName>
</protein>
<accession>A0A256J8L7</accession>
<dbReference type="AlphaFoldDB" id="A0A256J8L7"/>
<evidence type="ECO:0000313" key="2">
    <source>
        <dbReference type="EMBL" id="OYR65174.1"/>
    </source>
</evidence>
<proteinExistence type="predicted"/>
<feature type="transmembrane region" description="Helical" evidence="1">
    <location>
        <begin position="46"/>
        <end position="66"/>
    </location>
</feature>
<gene>
    <name evidence="2" type="ORF">DJ80_02765</name>
</gene>
<name>A0A256J8L7_HALEZ</name>
<keyword evidence="1" id="KW-1133">Transmembrane helix</keyword>
<dbReference type="RefSeq" id="WP_094552488.1">
    <property type="nucleotide sequence ID" value="NZ_NHOZ01000025.1"/>
</dbReference>
<dbReference type="Proteomes" id="UP000215731">
    <property type="component" value="Unassembled WGS sequence"/>
</dbReference>